<comment type="similarity">
    <text evidence="3 7">Belongs to the metallo-beta-lactamase superfamily. Glyoxalase II family.</text>
</comment>
<evidence type="ECO:0000313" key="11">
    <source>
        <dbReference type="Proteomes" id="UP000051494"/>
    </source>
</evidence>
<dbReference type="GO" id="GO:0046872">
    <property type="term" value="F:metal ion binding"/>
    <property type="evidence" value="ECO:0007669"/>
    <property type="project" value="UniProtKB-KW"/>
</dbReference>
<dbReference type="Pfam" id="PF00753">
    <property type="entry name" value="Lactamase_B"/>
    <property type="match status" value="1"/>
</dbReference>
<dbReference type="InterPro" id="IPR001279">
    <property type="entry name" value="Metallo-B-lactamas"/>
</dbReference>
<dbReference type="Proteomes" id="UP000051494">
    <property type="component" value="Unassembled WGS sequence"/>
</dbReference>
<evidence type="ECO:0000256" key="6">
    <source>
        <dbReference type="ARBA" id="ARBA00022833"/>
    </source>
</evidence>
<evidence type="ECO:0000256" key="7">
    <source>
        <dbReference type="HAMAP-Rule" id="MF_01374"/>
    </source>
</evidence>
<sequence length="258" mass="28915">MNKIVPIPAFADNYIWAIHSLNDSQVAVVDPGDAEPVLQYLQKSQLSLNAILITHRHWDHTNGITQLLEHFPNVPVYGPNRSVYQITNIIEDGMFVTLEAQELKLSVMAIPGHTLDHIAYAGEGILFCGDTLFSAGCGRIFEGTPQQMYDSLNKLASLDDDTLIYCGHEYTLNNLAFALSLEPDNKLLRTKALEIAALRVANKASLPSRLRDEKTFNPFLKCHLLEFQNQITLLTGKELSSPVDFFTEVRSMKDHFKA</sequence>
<evidence type="ECO:0000256" key="2">
    <source>
        <dbReference type="ARBA" id="ARBA00004963"/>
    </source>
</evidence>
<feature type="binding site" evidence="7">
    <location>
        <position position="130"/>
    </location>
    <ligand>
        <name>Zn(2+)</name>
        <dbReference type="ChEBI" id="CHEBI:29105"/>
        <label>2</label>
    </ligand>
</feature>
<dbReference type="UniPathway" id="UPA00619">
    <property type="reaction ID" value="UER00676"/>
</dbReference>
<dbReference type="Pfam" id="PF16123">
    <property type="entry name" value="HAGH_C"/>
    <property type="match status" value="1"/>
</dbReference>
<dbReference type="CDD" id="cd07723">
    <property type="entry name" value="hydroxyacylglutathione_hydrolase_MBL-fold"/>
    <property type="match status" value="1"/>
</dbReference>
<evidence type="ECO:0000256" key="5">
    <source>
        <dbReference type="ARBA" id="ARBA00022801"/>
    </source>
</evidence>
<feature type="binding site" evidence="7">
    <location>
        <position position="168"/>
    </location>
    <ligand>
        <name>Zn(2+)</name>
        <dbReference type="ChEBI" id="CHEBI:29105"/>
        <label>2</label>
    </ligand>
</feature>
<keyword evidence="5 7" id="KW-0378">Hydrolase</keyword>
<comment type="catalytic activity">
    <reaction evidence="1 7">
        <text>an S-(2-hydroxyacyl)glutathione + H2O = a 2-hydroxy carboxylate + glutathione + H(+)</text>
        <dbReference type="Rhea" id="RHEA:21864"/>
        <dbReference type="ChEBI" id="CHEBI:15377"/>
        <dbReference type="ChEBI" id="CHEBI:15378"/>
        <dbReference type="ChEBI" id="CHEBI:57925"/>
        <dbReference type="ChEBI" id="CHEBI:58896"/>
        <dbReference type="ChEBI" id="CHEBI:71261"/>
        <dbReference type="EC" id="3.1.2.6"/>
    </reaction>
</comment>
<feature type="binding site" evidence="7">
    <location>
        <position position="55"/>
    </location>
    <ligand>
        <name>Zn(2+)</name>
        <dbReference type="ChEBI" id="CHEBI:29105"/>
        <label>1</label>
    </ligand>
</feature>
<dbReference type="EC" id="3.1.2.6" evidence="7"/>
<gene>
    <name evidence="7 9" type="primary">gloB</name>
    <name evidence="9" type="ORF">CC99x_00421</name>
    <name evidence="10" type="ORF">CC99x_004830</name>
</gene>
<evidence type="ECO:0000259" key="8">
    <source>
        <dbReference type="SMART" id="SM00849"/>
    </source>
</evidence>
<proteinExistence type="inferred from homology"/>
<dbReference type="NCBIfam" id="TIGR03413">
    <property type="entry name" value="GSH_gloB"/>
    <property type="match status" value="1"/>
</dbReference>
<dbReference type="PANTHER" id="PTHR43705">
    <property type="entry name" value="HYDROXYACYLGLUTATHIONE HYDROLASE"/>
    <property type="match status" value="1"/>
</dbReference>
<comment type="pathway">
    <text evidence="2 7">Secondary metabolite metabolism; methylglyoxal degradation; (R)-lactate from methylglyoxal: step 2/2.</text>
</comment>
<reference evidence="9" key="1">
    <citation type="submission" date="2015-09" db="EMBL/GenBank/DDBJ databases">
        <title>Draft Genome Sequences of Two Novel Amoeba-resistant Intranuclear Bacteria, Candidatus Berkiella cookevillensis and Candidatus Berkiella aquae.</title>
        <authorList>
            <person name="Mehari Y.T."/>
            <person name="Arivett B.A."/>
            <person name="Farone A.L."/>
            <person name="Gunderson J.H."/>
            <person name="Farone M.B."/>
        </authorList>
    </citation>
    <scope>NUCLEOTIDE SEQUENCE [LARGE SCALE GENOMIC DNA]</scope>
    <source>
        <strain evidence="9">CC99</strain>
    </source>
</reference>
<dbReference type="SUPFAM" id="SSF56281">
    <property type="entry name" value="Metallo-hydrolase/oxidoreductase"/>
    <property type="match status" value="1"/>
</dbReference>
<dbReference type="EMBL" id="LKHV02000001">
    <property type="protein sequence ID" value="MCS5708223.1"/>
    <property type="molecule type" value="Genomic_DNA"/>
</dbReference>
<dbReference type="OrthoDB" id="9802248at2"/>
<feature type="domain" description="Metallo-beta-lactamase" evidence="8">
    <location>
        <begin position="12"/>
        <end position="168"/>
    </location>
</feature>
<feature type="binding site" evidence="7">
    <location>
        <position position="60"/>
    </location>
    <ligand>
        <name>Zn(2+)</name>
        <dbReference type="ChEBI" id="CHEBI:29105"/>
        <label>2</label>
    </ligand>
</feature>
<comment type="subunit">
    <text evidence="7">Monomer.</text>
</comment>
<reference evidence="10" key="3">
    <citation type="submission" date="2021-06" db="EMBL/GenBank/DDBJ databases">
        <title>Genomic Description and Analysis of Intracellular Bacteria, Candidatus Berkiella cookevillensis and Candidatus Berkiella aquae.</title>
        <authorList>
            <person name="Kidane D.T."/>
            <person name="Mehari Y.T."/>
            <person name="Rice F.C."/>
            <person name="Arivett B.A."/>
            <person name="Farone A.L."/>
            <person name="Berk S.G."/>
            <person name="Farone M.B."/>
        </authorList>
    </citation>
    <scope>NUCLEOTIDE SEQUENCE</scope>
    <source>
        <strain evidence="10">CC99</strain>
    </source>
</reference>
<evidence type="ECO:0000313" key="10">
    <source>
        <dbReference type="EMBL" id="MCS5708223.1"/>
    </source>
</evidence>
<keyword evidence="4 7" id="KW-0479">Metal-binding</keyword>
<dbReference type="InterPro" id="IPR032282">
    <property type="entry name" value="HAGH_C"/>
</dbReference>
<dbReference type="PATRIC" id="fig|1590042.3.peg.438"/>
<feature type="binding site" evidence="7">
    <location>
        <position position="57"/>
    </location>
    <ligand>
        <name>Zn(2+)</name>
        <dbReference type="ChEBI" id="CHEBI:29105"/>
        <label>1</label>
    </ligand>
</feature>
<comment type="cofactor">
    <cofactor evidence="7">
        <name>Zn(2+)</name>
        <dbReference type="ChEBI" id="CHEBI:29105"/>
    </cofactor>
    <text evidence="7">Binds 2 Zn(2+) ions per subunit.</text>
</comment>
<reference evidence="10" key="2">
    <citation type="journal article" date="2016" name="Genome Announc.">
        <title>Draft Genome Sequences of Two Novel Amoeba-Resistant Intranuclear Bacteria, 'Candidatus Berkiella cookevillensis' and 'Candidatus Berkiella aquae'.</title>
        <authorList>
            <person name="Mehari Y.T."/>
            <person name="Arivett B.A."/>
            <person name="Farone A.L."/>
            <person name="Gunderson J.H."/>
            <person name="Farone M.B."/>
        </authorList>
    </citation>
    <scope>NUCLEOTIDE SEQUENCE</scope>
    <source>
        <strain evidence="10">CC99</strain>
    </source>
</reference>
<organism evidence="9">
    <name type="scientific">Candidatus Berkiella cookevillensis</name>
    <dbReference type="NCBI Taxonomy" id="437022"/>
    <lineage>
        <taxon>Bacteria</taxon>
        <taxon>Pseudomonadati</taxon>
        <taxon>Pseudomonadota</taxon>
        <taxon>Gammaproteobacteria</taxon>
        <taxon>Candidatus Berkiellales</taxon>
        <taxon>Candidatus Berkiellaceae</taxon>
        <taxon>Candidatus Berkiella</taxon>
    </lineage>
</organism>
<dbReference type="HAMAP" id="MF_01374">
    <property type="entry name" value="Glyoxalase_2"/>
    <property type="match status" value="1"/>
</dbReference>
<dbReference type="GO" id="GO:0019243">
    <property type="term" value="P:methylglyoxal catabolic process to D-lactate via S-lactoyl-glutathione"/>
    <property type="evidence" value="ECO:0007669"/>
    <property type="project" value="UniProtKB-UniRule"/>
</dbReference>
<evidence type="ECO:0000313" key="9">
    <source>
        <dbReference type="EMBL" id="KRG20200.1"/>
    </source>
</evidence>
<dbReference type="InterPro" id="IPR050110">
    <property type="entry name" value="Glyoxalase_II_hydrolase"/>
</dbReference>
<evidence type="ECO:0000256" key="3">
    <source>
        <dbReference type="ARBA" id="ARBA00006759"/>
    </source>
</evidence>
<dbReference type="SMART" id="SM00849">
    <property type="entry name" value="Lactamase_B"/>
    <property type="match status" value="1"/>
</dbReference>
<name>A0A0Q9YVS7_9GAMM</name>
<evidence type="ECO:0000256" key="4">
    <source>
        <dbReference type="ARBA" id="ARBA00022723"/>
    </source>
</evidence>
<dbReference type="InterPro" id="IPR035680">
    <property type="entry name" value="Clx_II_MBL"/>
</dbReference>
<dbReference type="GO" id="GO:0004416">
    <property type="term" value="F:hydroxyacylglutathione hydrolase activity"/>
    <property type="evidence" value="ECO:0007669"/>
    <property type="project" value="UniProtKB-UniRule"/>
</dbReference>
<protein>
    <recommendedName>
        <fullName evidence="7">Hydroxyacylglutathione hydrolase</fullName>
        <ecNumber evidence="7">3.1.2.6</ecNumber>
    </recommendedName>
    <alternativeName>
        <fullName evidence="7">Glyoxalase II</fullName>
        <shortName evidence="7">Glx II</shortName>
    </alternativeName>
</protein>
<evidence type="ECO:0000256" key="1">
    <source>
        <dbReference type="ARBA" id="ARBA00001623"/>
    </source>
</evidence>
<dbReference type="PIRSF" id="PIRSF005457">
    <property type="entry name" value="Glx"/>
    <property type="match status" value="1"/>
</dbReference>
<dbReference type="RefSeq" id="WP_057623139.1">
    <property type="nucleotide sequence ID" value="NZ_LKHV02000001.1"/>
</dbReference>
<keyword evidence="6 7" id="KW-0862">Zinc</keyword>
<dbReference type="AlphaFoldDB" id="A0A0Q9YVS7"/>
<feature type="binding site" evidence="7">
    <location>
        <position position="59"/>
    </location>
    <ligand>
        <name>Zn(2+)</name>
        <dbReference type="ChEBI" id="CHEBI:29105"/>
        <label>2</label>
    </ligand>
</feature>
<dbReference type="STRING" id="437022.CC99x_00421"/>
<dbReference type="InterPro" id="IPR036866">
    <property type="entry name" value="RibonucZ/Hydroxyglut_hydro"/>
</dbReference>
<feature type="binding site" evidence="7">
    <location>
        <position position="130"/>
    </location>
    <ligand>
        <name>Zn(2+)</name>
        <dbReference type="ChEBI" id="CHEBI:29105"/>
        <label>1</label>
    </ligand>
</feature>
<accession>A0A0Q9YVS7</accession>
<dbReference type="Gene3D" id="3.60.15.10">
    <property type="entry name" value="Ribonuclease Z/Hydroxyacylglutathione hydrolase-like"/>
    <property type="match status" value="1"/>
</dbReference>
<dbReference type="InterPro" id="IPR017782">
    <property type="entry name" value="Hydroxyacylglutathione_Hdrlase"/>
</dbReference>
<dbReference type="PANTHER" id="PTHR43705:SF1">
    <property type="entry name" value="HYDROXYACYLGLUTATHIONE HYDROLASE GLOB"/>
    <property type="match status" value="1"/>
</dbReference>
<dbReference type="EMBL" id="LKHV01000001">
    <property type="protein sequence ID" value="KRG20200.1"/>
    <property type="molecule type" value="Genomic_DNA"/>
</dbReference>
<comment type="function">
    <text evidence="7">Thiolesterase that catalyzes the hydrolysis of S-D-lactoyl-glutathione to form glutathione and D-lactic acid.</text>
</comment>
<keyword evidence="11" id="KW-1185">Reference proteome</keyword>
<feature type="binding site" evidence="7">
    <location>
        <position position="113"/>
    </location>
    <ligand>
        <name>Zn(2+)</name>
        <dbReference type="ChEBI" id="CHEBI:29105"/>
        <label>1</label>
    </ligand>
</feature>
<comment type="caution">
    <text evidence="9">The sequence shown here is derived from an EMBL/GenBank/DDBJ whole genome shotgun (WGS) entry which is preliminary data.</text>
</comment>